<dbReference type="EMBL" id="WNYA01059758">
    <property type="protein sequence ID" value="KAG8535683.1"/>
    <property type="molecule type" value="Genomic_DNA"/>
</dbReference>
<evidence type="ECO:0000313" key="2">
    <source>
        <dbReference type="Proteomes" id="UP000824782"/>
    </source>
</evidence>
<evidence type="ECO:0000313" key="1">
    <source>
        <dbReference type="EMBL" id="KAG8535683.1"/>
    </source>
</evidence>
<protein>
    <submittedName>
        <fullName evidence="1">Uncharacterized protein</fullName>
    </submittedName>
</protein>
<name>A0AAV6YHS3_ENGPU</name>
<comment type="caution">
    <text evidence="1">The sequence shown here is derived from an EMBL/GenBank/DDBJ whole genome shotgun (WGS) entry which is preliminary data.</text>
</comment>
<organism evidence="1 2">
    <name type="scientific">Engystomops pustulosus</name>
    <name type="common">Tungara frog</name>
    <name type="synonym">Physalaemus pustulosus</name>
    <dbReference type="NCBI Taxonomy" id="76066"/>
    <lineage>
        <taxon>Eukaryota</taxon>
        <taxon>Metazoa</taxon>
        <taxon>Chordata</taxon>
        <taxon>Craniata</taxon>
        <taxon>Vertebrata</taxon>
        <taxon>Euteleostomi</taxon>
        <taxon>Amphibia</taxon>
        <taxon>Batrachia</taxon>
        <taxon>Anura</taxon>
        <taxon>Neobatrachia</taxon>
        <taxon>Hyloidea</taxon>
        <taxon>Leptodactylidae</taxon>
        <taxon>Leiuperinae</taxon>
        <taxon>Engystomops</taxon>
    </lineage>
</organism>
<gene>
    <name evidence="1" type="ORF">GDO81_027980</name>
</gene>
<sequence length="90" mass="10419">MQEPTPSVSIWLHIAMWKPGSAEWRPLWNPKWFLLYLKTMSLRKSQKIESSSISKSPRNDYMIVTVFKLSSLVRSFLTMSFKTLGGSSVH</sequence>
<accession>A0AAV6YHS3</accession>
<keyword evidence="2" id="KW-1185">Reference proteome</keyword>
<proteinExistence type="predicted"/>
<dbReference type="AlphaFoldDB" id="A0AAV6YHS3"/>
<reference evidence="1" key="1">
    <citation type="thesis" date="2020" institute="ProQuest LLC" country="789 East Eisenhower Parkway, Ann Arbor, MI, USA">
        <title>Comparative Genomics and Chromosome Evolution.</title>
        <authorList>
            <person name="Mudd A.B."/>
        </authorList>
    </citation>
    <scope>NUCLEOTIDE SEQUENCE</scope>
    <source>
        <strain evidence="1">237g6f4</strain>
        <tissue evidence="1">Blood</tissue>
    </source>
</reference>
<dbReference type="Proteomes" id="UP000824782">
    <property type="component" value="Unassembled WGS sequence"/>
</dbReference>